<protein>
    <submittedName>
        <fullName evidence="2">Uncharacterized protein</fullName>
    </submittedName>
</protein>
<organism evidence="2 3">
    <name type="scientific">Aspergillus wentii DTO 134E9</name>
    <dbReference type="NCBI Taxonomy" id="1073089"/>
    <lineage>
        <taxon>Eukaryota</taxon>
        <taxon>Fungi</taxon>
        <taxon>Dikarya</taxon>
        <taxon>Ascomycota</taxon>
        <taxon>Pezizomycotina</taxon>
        <taxon>Eurotiomycetes</taxon>
        <taxon>Eurotiomycetidae</taxon>
        <taxon>Eurotiales</taxon>
        <taxon>Aspergillaceae</taxon>
        <taxon>Aspergillus</taxon>
        <taxon>Aspergillus subgen. Cremei</taxon>
    </lineage>
</organism>
<accession>A0A1L9RUA7</accession>
<evidence type="ECO:0000313" key="3">
    <source>
        <dbReference type="Proteomes" id="UP000184383"/>
    </source>
</evidence>
<evidence type="ECO:0000313" key="2">
    <source>
        <dbReference type="EMBL" id="OJJ38448.1"/>
    </source>
</evidence>
<feature type="region of interest" description="Disordered" evidence="1">
    <location>
        <begin position="1"/>
        <end position="70"/>
    </location>
</feature>
<dbReference type="VEuPathDB" id="FungiDB:ASPWEDRAFT_179993"/>
<gene>
    <name evidence="2" type="ORF">ASPWEDRAFT_179993</name>
</gene>
<evidence type="ECO:0000256" key="1">
    <source>
        <dbReference type="SAM" id="MobiDB-lite"/>
    </source>
</evidence>
<reference evidence="3" key="1">
    <citation type="journal article" date="2017" name="Genome Biol.">
        <title>Comparative genomics reveals high biological diversity and specific adaptations in the industrially and medically important fungal genus Aspergillus.</title>
        <authorList>
            <person name="de Vries R.P."/>
            <person name="Riley R."/>
            <person name="Wiebenga A."/>
            <person name="Aguilar-Osorio G."/>
            <person name="Amillis S."/>
            <person name="Uchima C.A."/>
            <person name="Anderluh G."/>
            <person name="Asadollahi M."/>
            <person name="Askin M."/>
            <person name="Barry K."/>
            <person name="Battaglia E."/>
            <person name="Bayram O."/>
            <person name="Benocci T."/>
            <person name="Braus-Stromeyer S.A."/>
            <person name="Caldana C."/>
            <person name="Canovas D."/>
            <person name="Cerqueira G.C."/>
            <person name="Chen F."/>
            <person name="Chen W."/>
            <person name="Choi C."/>
            <person name="Clum A."/>
            <person name="Dos Santos R.A."/>
            <person name="Damasio A.R."/>
            <person name="Diallinas G."/>
            <person name="Emri T."/>
            <person name="Fekete E."/>
            <person name="Flipphi M."/>
            <person name="Freyberg S."/>
            <person name="Gallo A."/>
            <person name="Gournas C."/>
            <person name="Habgood R."/>
            <person name="Hainaut M."/>
            <person name="Harispe M.L."/>
            <person name="Henrissat B."/>
            <person name="Hilden K.S."/>
            <person name="Hope R."/>
            <person name="Hossain A."/>
            <person name="Karabika E."/>
            <person name="Karaffa L."/>
            <person name="Karanyi Z."/>
            <person name="Krasevec N."/>
            <person name="Kuo A."/>
            <person name="Kusch H."/>
            <person name="LaButti K."/>
            <person name="Lagendijk E.L."/>
            <person name="Lapidus A."/>
            <person name="Levasseur A."/>
            <person name="Lindquist E."/>
            <person name="Lipzen A."/>
            <person name="Logrieco A.F."/>
            <person name="MacCabe A."/>
            <person name="Maekelae M.R."/>
            <person name="Malavazi I."/>
            <person name="Melin P."/>
            <person name="Meyer V."/>
            <person name="Mielnichuk N."/>
            <person name="Miskei M."/>
            <person name="Molnar A.P."/>
            <person name="Mule G."/>
            <person name="Ngan C.Y."/>
            <person name="Orejas M."/>
            <person name="Orosz E."/>
            <person name="Ouedraogo J.P."/>
            <person name="Overkamp K.M."/>
            <person name="Park H.-S."/>
            <person name="Perrone G."/>
            <person name="Piumi F."/>
            <person name="Punt P.J."/>
            <person name="Ram A.F."/>
            <person name="Ramon A."/>
            <person name="Rauscher S."/>
            <person name="Record E."/>
            <person name="Riano-Pachon D.M."/>
            <person name="Robert V."/>
            <person name="Roehrig J."/>
            <person name="Ruller R."/>
            <person name="Salamov A."/>
            <person name="Salih N.S."/>
            <person name="Samson R.A."/>
            <person name="Sandor E."/>
            <person name="Sanguinetti M."/>
            <person name="Schuetze T."/>
            <person name="Sepcic K."/>
            <person name="Shelest E."/>
            <person name="Sherlock G."/>
            <person name="Sophianopoulou V."/>
            <person name="Squina F.M."/>
            <person name="Sun H."/>
            <person name="Susca A."/>
            <person name="Todd R.B."/>
            <person name="Tsang A."/>
            <person name="Unkles S.E."/>
            <person name="van de Wiele N."/>
            <person name="van Rossen-Uffink D."/>
            <person name="Oliveira J.V."/>
            <person name="Vesth T.C."/>
            <person name="Visser J."/>
            <person name="Yu J.-H."/>
            <person name="Zhou M."/>
            <person name="Andersen M.R."/>
            <person name="Archer D.B."/>
            <person name="Baker S.E."/>
            <person name="Benoit I."/>
            <person name="Brakhage A.A."/>
            <person name="Braus G.H."/>
            <person name="Fischer R."/>
            <person name="Frisvad J.C."/>
            <person name="Goldman G.H."/>
            <person name="Houbraken J."/>
            <person name="Oakley B."/>
            <person name="Pocsi I."/>
            <person name="Scazzocchio C."/>
            <person name="Seiboth B."/>
            <person name="vanKuyk P.A."/>
            <person name="Wortman J."/>
            <person name="Dyer P.S."/>
            <person name="Grigoriev I.V."/>
        </authorList>
    </citation>
    <scope>NUCLEOTIDE SEQUENCE [LARGE SCALE GENOMIC DNA]</scope>
    <source>
        <strain evidence="3">DTO 134E9</strain>
    </source>
</reference>
<feature type="compositionally biased region" description="Basic residues" evidence="1">
    <location>
        <begin position="503"/>
        <end position="512"/>
    </location>
</feature>
<proteinExistence type="predicted"/>
<keyword evidence="3" id="KW-1185">Reference proteome</keyword>
<feature type="region of interest" description="Disordered" evidence="1">
    <location>
        <begin position="450"/>
        <end position="515"/>
    </location>
</feature>
<feature type="compositionally biased region" description="Low complexity" evidence="1">
    <location>
        <begin position="380"/>
        <end position="428"/>
    </location>
</feature>
<dbReference type="Proteomes" id="UP000184383">
    <property type="component" value="Unassembled WGS sequence"/>
</dbReference>
<sequence length="541" mass="60099">MSGDNGDGMDPTEEEEDTTNMAMVAMNIPGPAAAPAAPFPSLTKTATNNTTTSQKNTNAPPDLPPDPNIANPRLLVNRPCIYERRLPGNAYITAHVQRLQHGFYSSPAVSDRDFDFVDFFAVHFVFHSPNTLDHRFKAATIRASVQGTNREAYPPRNPRFLMHAPHLIYGAVSPETLQWNFSLAGSLGIADMPLSASINPSGGMNGRYKRYEMMRIQGSARTWKSPRGPKFDVEAGEVVWSLEENSLQRSGLPREFSFPMLIQKPRAESRIIFNLDIDPVVQSWYGNYPTWWLSLPAYQPARRRPVDFRRQVGQRFKPVSSERGFNFASLESCFDDYVHMPGRKHAASIPPDGGIPRDDLDGSNRGIPRDFTNVEPIPDNANPSFNPNFTFSPNSAFNPNFTFNPNSNATSSSTNRTKPAQVQAQNKPPNQPQVPNINALNVHVLLDSTTTTTTGMMPPRQKPPIQRPRANSTIQPSTVPTQTGKEKQVQGKPPPKNQALLSGRRRSLRRARSRESVAVYQNGTLQELSTGCDVSRTYSLS</sequence>
<dbReference type="AlphaFoldDB" id="A0A1L9RUA7"/>
<feature type="compositionally biased region" description="Low complexity" evidence="1">
    <location>
        <begin position="29"/>
        <end position="59"/>
    </location>
</feature>
<name>A0A1L9RUA7_ASPWE</name>
<dbReference type="EMBL" id="KV878210">
    <property type="protein sequence ID" value="OJJ38448.1"/>
    <property type="molecule type" value="Genomic_DNA"/>
</dbReference>
<dbReference type="OrthoDB" id="4497018at2759"/>
<dbReference type="GeneID" id="63747669"/>
<dbReference type="RefSeq" id="XP_040692124.1">
    <property type="nucleotide sequence ID" value="XM_040831821.1"/>
</dbReference>
<feature type="compositionally biased region" description="Polar residues" evidence="1">
    <location>
        <begin position="470"/>
        <end position="483"/>
    </location>
</feature>
<feature type="region of interest" description="Disordered" evidence="1">
    <location>
        <begin position="345"/>
        <end position="436"/>
    </location>
</feature>